<dbReference type="AlphaFoldDB" id="A0A4Y7KBM1"/>
<keyword evidence="5" id="KW-1185">Reference proteome</keyword>
<evidence type="ECO:0000313" key="4">
    <source>
        <dbReference type="EMBL" id="RZC69750.1"/>
    </source>
</evidence>
<name>A0A4Y7KBM1_PAPSO</name>
<keyword evidence="2" id="KW-0472">Membrane</keyword>
<gene>
    <name evidence="4" type="ORF">C5167_032888</name>
</gene>
<feature type="chain" id="PRO_5021448571" evidence="3">
    <location>
        <begin position="21"/>
        <end position="229"/>
    </location>
</feature>
<feature type="region of interest" description="Disordered" evidence="1">
    <location>
        <begin position="178"/>
        <end position="229"/>
    </location>
</feature>
<evidence type="ECO:0000256" key="1">
    <source>
        <dbReference type="SAM" id="MobiDB-lite"/>
    </source>
</evidence>
<organism evidence="4 5">
    <name type="scientific">Papaver somniferum</name>
    <name type="common">Opium poppy</name>
    <dbReference type="NCBI Taxonomy" id="3469"/>
    <lineage>
        <taxon>Eukaryota</taxon>
        <taxon>Viridiplantae</taxon>
        <taxon>Streptophyta</taxon>
        <taxon>Embryophyta</taxon>
        <taxon>Tracheophyta</taxon>
        <taxon>Spermatophyta</taxon>
        <taxon>Magnoliopsida</taxon>
        <taxon>Ranunculales</taxon>
        <taxon>Papaveraceae</taxon>
        <taxon>Papaveroideae</taxon>
        <taxon>Papaver</taxon>
    </lineage>
</organism>
<sequence length="229" mass="26665">MVMILIRIILVFKVFLGVETIQETKEIINEMKENDPMQLLNLEVLRIVCRIQTLITQFSRRLKEWENVLGDVGQQFLVGFNVVRAAIDKHCIYTGYPYPIVKSAPYRYTVKVFSCRGTIHTLYTFTLILVLQVSVIVMPIHIQLLLFPMSRNRMKLMKALRSTLLLLLKDLEDKKKRYIPRSEKPRKKRMCGNCRKSTFHNKRYPDPPGEAPITTGRRRGHGLGKYSGL</sequence>
<feature type="signal peptide" evidence="3">
    <location>
        <begin position="1"/>
        <end position="20"/>
    </location>
</feature>
<protein>
    <submittedName>
        <fullName evidence="4">Uncharacterized protein</fullName>
    </submittedName>
</protein>
<evidence type="ECO:0000313" key="5">
    <source>
        <dbReference type="Proteomes" id="UP000316621"/>
    </source>
</evidence>
<evidence type="ECO:0000256" key="2">
    <source>
        <dbReference type="SAM" id="Phobius"/>
    </source>
</evidence>
<keyword evidence="2" id="KW-1133">Transmembrane helix</keyword>
<reference evidence="4 5" key="1">
    <citation type="journal article" date="2018" name="Science">
        <title>The opium poppy genome and morphinan production.</title>
        <authorList>
            <person name="Guo L."/>
            <person name="Winzer T."/>
            <person name="Yang X."/>
            <person name="Li Y."/>
            <person name="Ning Z."/>
            <person name="He Z."/>
            <person name="Teodor R."/>
            <person name="Lu Y."/>
            <person name="Bowser T.A."/>
            <person name="Graham I.A."/>
            <person name="Ye K."/>
        </authorList>
    </citation>
    <scope>NUCLEOTIDE SEQUENCE [LARGE SCALE GENOMIC DNA]</scope>
    <source>
        <strain evidence="5">cv. HN1</strain>
        <tissue evidence="4">Leaves</tissue>
    </source>
</reference>
<feature type="transmembrane region" description="Helical" evidence="2">
    <location>
        <begin position="122"/>
        <end position="147"/>
    </location>
</feature>
<dbReference type="Proteomes" id="UP000316621">
    <property type="component" value="Chromosome 7"/>
</dbReference>
<keyword evidence="2" id="KW-0812">Transmembrane</keyword>
<keyword evidence="3" id="KW-0732">Signal</keyword>
<dbReference type="Gramene" id="RZC69750">
    <property type="protein sequence ID" value="RZC69750"/>
    <property type="gene ID" value="C5167_032888"/>
</dbReference>
<evidence type="ECO:0000256" key="3">
    <source>
        <dbReference type="SAM" id="SignalP"/>
    </source>
</evidence>
<accession>A0A4Y7KBM1</accession>
<proteinExistence type="predicted"/>
<dbReference type="EMBL" id="CM010721">
    <property type="protein sequence ID" value="RZC69750.1"/>
    <property type="molecule type" value="Genomic_DNA"/>
</dbReference>